<dbReference type="Pfam" id="PF00535">
    <property type="entry name" value="Glycos_transf_2"/>
    <property type="match status" value="1"/>
</dbReference>
<dbReference type="Proteomes" id="UP000186559">
    <property type="component" value="Plasmid pTPRO6"/>
</dbReference>
<feature type="domain" description="Glycosyltransferase 2-like" evidence="2">
    <location>
        <begin position="23"/>
        <end position="140"/>
    </location>
</feature>
<dbReference type="InterPro" id="IPR055050">
    <property type="entry name" value="WsaF_C"/>
</dbReference>
<geneLocation type="plasmid" evidence="6">
    <name>ptpro6</name>
</geneLocation>
<protein>
    <submittedName>
        <fullName evidence="5">Putative glycosyltransferase</fullName>
    </submittedName>
</protein>
<dbReference type="Gene3D" id="3.90.550.10">
    <property type="entry name" value="Spore Coat Polysaccharide Biosynthesis Protein SpsA, Chain A"/>
    <property type="match status" value="1"/>
</dbReference>
<dbReference type="Pfam" id="PF22772">
    <property type="entry name" value="WsaF_C"/>
    <property type="match status" value="1"/>
</dbReference>
<dbReference type="InterPro" id="IPR001173">
    <property type="entry name" value="Glyco_trans_2-like"/>
</dbReference>
<organism evidence="5 6">
    <name type="scientific">Salipiger profundus</name>
    <dbReference type="NCBI Taxonomy" id="1229727"/>
    <lineage>
        <taxon>Bacteria</taxon>
        <taxon>Pseudomonadati</taxon>
        <taxon>Pseudomonadota</taxon>
        <taxon>Alphaproteobacteria</taxon>
        <taxon>Rhodobacterales</taxon>
        <taxon>Roseobacteraceae</taxon>
        <taxon>Salipiger</taxon>
    </lineage>
</organism>
<dbReference type="InterPro" id="IPR048510">
    <property type="entry name" value="WsaF_N"/>
</dbReference>
<dbReference type="SUPFAM" id="SSF53756">
    <property type="entry name" value="UDP-Glycosyltransferase/glycogen phosphorylase"/>
    <property type="match status" value="1"/>
</dbReference>
<accession>A0A1U7DDT1</accession>
<dbReference type="EMBL" id="CP014802">
    <property type="protein sequence ID" value="APX26337.1"/>
    <property type="molecule type" value="Genomic_DNA"/>
</dbReference>
<dbReference type="SUPFAM" id="SSF53448">
    <property type="entry name" value="Nucleotide-diphospho-sugar transferases"/>
    <property type="match status" value="1"/>
</dbReference>
<evidence type="ECO:0000313" key="6">
    <source>
        <dbReference type="Proteomes" id="UP000186559"/>
    </source>
</evidence>
<feature type="region of interest" description="Disordered" evidence="1">
    <location>
        <begin position="354"/>
        <end position="378"/>
    </location>
</feature>
<reference evidence="5 6" key="1">
    <citation type="submission" date="2016-03" db="EMBL/GenBank/DDBJ databases">
        <title>Deep-sea bacteria in the southern Pacific.</title>
        <authorList>
            <person name="Tang K."/>
        </authorList>
    </citation>
    <scope>NUCLEOTIDE SEQUENCE [LARGE SCALE GENOMIC DNA]</scope>
    <source>
        <strain evidence="5 6">JLT2016</strain>
        <plasmid evidence="6">Plasmid ptpro6</plasmid>
    </source>
</reference>
<dbReference type="GO" id="GO:0016740">
    <property type="term" value="F:transferase activity"/>
    <property type="evidence" value="ECO:0007669"/>
    <property type="project" value="UniProtKB-KW"/>
</dbReference>
<dbReference type="Gene3D" id="3.40.50.2000">
    <property type="entry name" value="Glycogen Phosphorylase B"/>
    <property type="match status" value="1"/>
</dbReference>
<evidence type="ECO:0000259" key="3">
    <source>
        <dbReference type="Pfam" id="PF21374"/>
    </source>
</evidence>
<dbReference type="KEGG" id="tpro:Ga0080559_TMP5237"/>
<sequence length="772" mass="84977">MPFSVRVVLAVYRPDPDHFETQIRSLAAQTHPPERVYLVIADRSSGPLAERLAGAAGLACALVEPDSDLDAVRAFEAGLAAALEDADDDTLIAACDQDDLWHPDRLAAGIEALEKTGADMVHSDARLVDGTGAVIHESMFRFERRRKDPGLRGLLYRNNITGMTLLMRARVGRIALPFPAQSGVHFYHDLWFGLIAAALGGVTLVDRPLVDYRQHGGNVVGAVDRGGRWRLPRWRKLDEVWMRREAASYALARYLAHALYHRMIEAVADGRLKEGQATLSPLRPFLRRYRGGGRIFLDALGLAARLHGQLARIALGFSVVALGRNVWILREALGPGRNEALDRFDTRLYSLSPGMPPAAPNLPEDRDPGAPDPREQEPAPFQLYTDQRKEPSWTPEFTADGPAVNVLIPTLNPTEIFAGIVTALDIGLGLAERGLNVRFIATDLPVSAFSTSRAFVKRRLTEQAVAAGAADRIELYCGVTGSTVPSHRDDLFIATAWWSAHVADKLIRRHGYTHTRFSYLIQDFEPNFYAWGPEFADAWASYELDFRPVFNTTLIRDYVAAQGFGFAHAPDALAFHPAIDISRYAAGTRPDRGGKPRRLALYGRPEVPRNMYATAIEAVARFTNSLDLTPDDIEIVSVGLRHGPVAVYEKNVVRSLGKLAWEDYPGFLLDCDLGLSLMYSPHPSHPPIEMAASGMRVVTNHFGPKDLSTLSPAILSTEATGPAVAEALERAWTMPPVTPAERRIDLGQLGLSPDAMVEQLARALRRELEAES</sequence>
<dbReference type="Pfam" id="PF21374">
    <property type="entry name" value="WsaF_N"/>
    <property type="match status" value="1"/>
</dbReference>
<feature type="domain" description="WsaF N-terminal" evidence="3">
    <location>
        <begin position="404"/>
        <end position="552"/>
    </location>
</feature>
<gene>
    <name evidence="5" type="ORF">Ga0080559_TMP5237</name>
</gene>
<dbReference type="RefSeq" id="WP_083698006.1">
    <property type="nucleotide sequence ID" value="NZ_BMEW01000010.1"/>
</dbReference>
<dbReference type="InterPro" id="IPR029044">
    <property type="entry name" value="Nucleotide-diphossugar_trans"/>
</dbReference>
<evidence type="ECO:0000313" key="5">
    <source>
        <dbReference type="EMBL" id="APX26337.1"/>
    </source>
</evidence>
<dbReference type="GO" id="GO:0030247">
    <property type="term" value="F:polysaccharide binding"/>
    <property type="evidence" value="ECO:0007669"/>
    <property type="project" value="InterPro"/>
</dbReference>
<keyword evidence="5" id="KW-0808">Transferase</keyword>
<keyword evidence="6" id="KW-1185">Reference proteome</keyword>
<dbReference type="AlphaFoldDB" id="A0A1U7DDT1"/>
<name>A0A1U7DDT1_9RHOB</name>
<evidence type="ECO:0000259" key="4">
    <source>
        <dbReference type="Pfam" id="PF22772"/>
    </source>
</evidence>
<feature type="compositionally biased region" description="Basic and acidic residues" evidence="1">
    <location>
        <begin position="363"/>
        <end position="377"/>
    </location>
</feature>
<evidence type="ECO:0000256" key="1">
    <source>
        <dbReference type="SAM" id="MobiDB-lite"/>
    </source>
</evidence>
<keyword evidence="5" id="KW-0614">Plasmid</keyword>
<evidence type="ECO:0000259" key="2">
    <source>
        <dbReference type="Pfam" id="PF00535"/>
    </source>
</evidence>
<dbReference type="Gene3D" id="3.40.50.11090">
    <property type="match status" value="1"/>
</dbReference>
<proteinExistence type="predicted"/>
<feature type="domain" description="WsaF C-terminal" evidence="4">
    <location>
        <begin position="597"/>
        <end position="729"/>
    </location>
</feature>